<keyword evidence="7" id="KW-1133">Transmembrane helix</keyword>
<feature type="transmembrane region" description="Helical" evidence="7">
    <location>
        <begin position="52"/>
        <end position="70"/>
    </location>
</feature>
<comment type="subcellular location">
    <subcellularLocation>
        <location evidence="1">Cell envelope</location>
    </subcellularLocation>
</comment>
<evidence type="ECO:0000256" key="5">
    <source>
        <dbReference type="ARBA" id="ARBA00031399"/>
    </source>
</evidence>
<dbReference type="CDD" id="cd13916">
    <property type="entry name" value="CuRO_HCO_II_like_1"/>
    <property type="match status" value="1"/>
</dbReference>
<dbReference type="Gene3D" id="2.60.40.420">
    <property type="entry name" value="Cupredoxins - blue copper proteins"/>
    <property type="match status" value="1"/>
</dbReference>
<dbReference type="EMBL" id="APVL01000001">
    <property type="protein sequence ID" value="EWG13038.1"/>
    <property type="molecule type" value="Genomic_DNA"/>
</dbReference>
<evidence type="ECO:0000256" key="3">
    <source>
        <dbReference type="ARBA" id="ARBA00023008"/>
    </source>
</evidence>
<keyword evidence="7" id="KW-0472">Membrane</keyword>
<dbReference type="GO" id="GO:0004129">
    <property type="term" value="F:cytochrome-c oxidase activity"/>
    <property type="evidence" value="ECO:0007669"/>
    <property type="project" value="UniProtKB-EC"/>
</dbReference>
<dbReference type="InterPro" id="IPR001505">
    <property type="entry name" value="Copper_CuA"/>
</dbReference>
<feature type="transmembrane region" description="Helical" evidence="7">
    <location>
        <begin position="6"/>
        <end position="31"/>
    </location>
</feature>
<dbReference type="GO" id="GO:0005507">
    <property type="term" value="F:copper ion binding"/>
    <property type="evidence" value="ECO:0007669"/>
    <property type="project" value="InterPro"/>
</dbReference>
<dbReference type="PROSITE" id="PS50857">
    <property type="entry name" value="COX2_CUA"/>
    <property type="match status" value="1"/>
</dbReference>
<accession>W7L3L3</accession>
<dbReference type="AlphaFoldDB" id="W7L3L3"/>
<dbReference type="PROSITE" id="PS00078">
    <property type="entry name" value="COX2"/>
    <property type="match status" value="1"/>
</dbReference>
<keyword evidence="3" id="KW-0186">Copper</keyword>
<comment type="function">
    <text evidence="4">Subunits I and II form the functional core of the enzyme complex. Electrons originating in cytochrome c are transferred via heme a and Cu(A) to the binuclear center formed by heme a3 and Cu(B).</text>
</comment>
<dbReference type="InterPro" id="IPR002429">
    <property type="entry name" value="CcO_II-like_C"/>
</dbReference>
<protein>
    <recommendedName>
        <fullName evidence="5">Cytochrome aa3 subunit 2</fullName>
    </recommendedName>
</protein>
<keyword evidence="2" id="KW-0479">Metal-binding</keyword>
<proteinExistence type="predicted"/>
<gene>
    <name evidence="9" type="ORF">PBF_01405</name>
</gene>
<dbReference type="SUPFAM" id="SSF49503">
    <property type="entry name" value="Cupredoxins"/>
    <property type="match status" value="1"/>
</dbReference>
<feature type="domain" description="Cytochrome oxidase subunit II copper A binding" evidence="8">
    <location>
        <begin position="85"/>
        <end position="188"/>
    </location>
</feature>
<dbReference type="InterPro" id="IPR051403">
    <property type="entry name" value="NosZ/Cyto_c_oxidase_sub2"/>
</dbReference>
<reference evidence="9 10" key="2">
    <citation type="journal article" date="2016" name="Sci. Rep.">
        <title>A novel serine protease, Sep1, from Bacillus firmus DS-1 has nematicidal activity and degrades multiple intestinal-associated nematode proteins.</title>
        <authorList>
            <person name="Geng C."/>
            <person name="Nie X."/>
            <person name="Tang Z."/>
            <person name="Zhang Y."/>
            <person name="Lin J."/>
            <person name="Sun M."/>
            <person name="Peng D."/>
        </authorList>
    </citation>
    <scope>NUCLEOTIDE SEQUENCE [LARGE SCALE GENOMIC DNA]</scope>
    <source>
        <strain evidence="9 10">DS1</strain>
    </source>
</reference>
<dbReference type="InterPro" id="IPR008972">
    <property type="entry name" value="Cupredoxin"/>
</dbReference>
<evidence type="ECO:0000256" key="7">
    <source>
        <dbReference type="SAM" id="Phobius"/>
    </source>
</evidence>
<dbReference type="GO" id="GO:0016020">
    <property type="term" value="C:membrane"/>
    <property type="evidence" value="ECO:0007669"/>
    <property type="project" value="InterPro"/>
</dbReference>
<dbReference type="PANTHER" id="PTHR42838">
    <property type="entry name" value="CYTOCHROME C OXIDASE SUBUNIT II"/>
    <property type="match status" value="1"/>
</dbReference>
<name>W7L3L3_CYTFI</name>
<comment type="catalytic activity">
    <reaction evidence="6">
        <text>4 Fe(II)-[cytochrome c] + O2 + 8 H(+)(in) = 4 Fe(III)-[cytochrome c] + 2 H2O + 4 H(+)(out)</text>
        <dbReference type="Rhea" id="RHEA:11436"/>
        <dbReference type="Rhea" id="RHEA-COMP:10350"/>
        <dbReference type="Rhea" id="RHEA-COMP:14399"/>
        <dbReference type="ChEBI" id="CHEBI:15377"/>
        <dbReference type="ChEBI" id="CHEBI:15378"/>
        <dbReference type="ChEBI" id="CHEBI:15379"/>
        <dbReference type="ChEBI" id="CHEBI:29033"/>
        <dbReference type="ChEBI" id="CHEBI:29034"/>
        <dbReference type="EC" id="7.1.1.9"/>
    </reaction>
</comment>
<evidence type="ECO:0000259" key="8">
    <source>
        <dbReference type="PROSITE" id="PS50857"/>
    </source>
</evidence>
<dbReference type="PATRIC" id="fig|1307436.3.peg.312"/>
<evidence type="ECO:0000256" key="1">
    <source>
        <dbReference type="ARBA" id="ARBA00004196"/>
    </source>
</evidence>
<evidence type="ECO:0000313" key="10">
    <source>
        <dbReference type="Proteomes" id="UP000019270"/>
    </source>
</evidence>
<evidence type="ECO:0000256" key="2">
    <source>
        <dbReference type="ARBA" id="ARBA00022723"/>
    </source>
</evidence>
<keyword evidence="7" id="KW-0812">Transmembrane</keyword>
<evidence type="ECO:0000313" key="9">
    <source>
        <dbReference type="EMBL" id="EWG13038.1"/>
    </source>
</evidence>
<sequence length="188" mass="21336">MGGEEMYQVIAMYATVFFVFLLALAFAFVYGESKRSGEYSAIQERGYKIRKFYFLGLIAIMAFATIMTLGRLPYDRNQAEAEGIIETKVVKVTGIQYAWEMSEERFEVGDKVQFDVTASDVTHGFGLYNEKMELVAQTQAMPEYTNTVYYTFEEPGTYQILCLEYCSTGHHVMVKEIVVEPEGGASDE</sequence>
<evidence type="ECO:0000256" key="4">
    <source>
        <dbReference type="ARBA" id="ARBA00024688"/>
    </source>
</evidence>
<evidence type="ECO:0000256" key="6">
    <source>
        <dbReference type="ARBA" id="ARBA00047816"/>
    </source>
</evidence>
<dbReference type="GO" id="GO:0030313">
    <property type="term" value="C:cell envelope"/>
    <property type="evidence" value="ECO:0007669"/>
    <property type="project" value="UniProtKB-SubCell"/>
</dbReference>
<dbReference type="eggNOG" id="COG1622">
    <property type="taxonomic scope" value="Bacteria"/>
</dbReference>
<reference evidence="10" key="1">
    <citation type="submission" date="2013-03" db="EMBL/GenBank/DDBJ databases">
        <title>Draft genome sequence of Bacillus firmus DS1.</title>
        <authorList>
            <person name="Peng D."/>
            <person name="Zhu L."/>
            <person name="Sun M."/>
        </authorList>
    </citation>
    <scope>NUCLEOTIDE SEQUENCE [LARGE SCALE GENOMIC DNA]</scope>
    <source>
        <strain evidence="10">DS1</strain>
    </source>
</reference>
<dbReference type="PANTHER" id="PTHR42838:SF2">
    <property type="entry name" value="NITROUS-OXIDE REDUCTASE"/>
    <property type="match status" value="1"/>
</dbReference>
<comment type="caution">
    <text evidence="9">The sequence shown here is derived from an EMBL/GenBank/DDBJ whole genome shotgun (WGS) entry which is preliminary data.</text>
</comment>
<dbReference type="Proteomes" id="UP000019270">
    <property type="component" value="Unassembled WGS sequence"/>
</dbReference>
<organism evidence="9 10">
    <name type="scientific">Cytobacillus firmus DS1</name>
    <dbReference type="NCBI Taxonomy" id="1307436"/>
    <lineage>
        <taxon>Bacteria</taxon>
        <taxon>Bacillati</taxon>
        <taxon>Bacillota</taxon>
        <taxon>Bacilli</taxon>
        <taxon>Bacillales</taxon>
        <taxon>Bacillaceae</taxon>
        <taxon>Cytobacillus</taxon>
    </lineage>
</organism>